<accession>A0A3L8D3I9</accession>
<gene>
    <name evidence="3" type="ORF">DMN91_012696</name>
</gene>
<reference evidence="3 4" key="1">
    <citation type="journal article" date="2018" name="Genome Res.">
        <title>The genomic architecture and molecular evolution of ant odorant receptors.</title>
        <authorList>
            <person name="McKenzie S.K."/>
            <person name="Kronauer D.J.C."/>
        </authorList>
    </citation>
    <scope>NUCLEOTIDE SEQUENCE [LARGE SCALE GENOMIC DNA]</scope>
    <source>
        <strain evidence="3">Clonal line C1</strain>
    </source>
</reference>
<proteinExistence type="predicted"/>
<organism evidence="3 4">
    <name type="scientific">Ooceraea biroi</name>
    <name type="common">Clonal raider ant</name>
    <name type="synonym">Cerapachys biroi</name>
    <dbReference type="NCBI Taxonomy" id="2015173"/>
    <lineage>
        <taxon>Eukaryota</taxon>
        <taxon>Metazoa</taxon>
        <taxon>Ecdysozoa</taxon>
        <taxon>Arthropoda</taxon>
        <taxon>Hexapoda</taxon>
        <taxon>Insecta</taxon>
        <taxon>Pterygota</taxon>
        <taxon>Neoptera</taxon>
        <taxon>Endopterygota</taxon>
        <taxon>Hymenoptera</taxon>
        <taxon>Apocrita</taxon>
        <taxon>Aculeata</taxon>
        <taxon>Formicoidea</taxon>
        <taxon>Formicidae</taxon>
        <taxon>Dorylinae</taxon>
        <taxon>Ooceraea</taxon>
    </lineage>
</organism>
<keyword evidence="1" id="KW-0479">Metal-binding</keyword>
<keyword evidence="1" id="KW-0862">Zinc</keyword>
<evidence type="ECO:0000313" key="4">
    <source>
        <dbReference type="Proteomes" id="UP000279307"/>
    </source>
</evidence>
<name>A0A3L8D3I9_OOCBI</name>
<evidence type="ECO:0000313" key="3">
    <source>
        <dbReference type="EMBL" id="RLU14809.1"/>
    </source>
</evidence>
<dbReference type="InterPro" id="IPR013087">
    <property type="entry name" value="Znf_C2H2_type"/>
</dbReference>
<dbReference type="Pfam" id="PF13909">
    <property type="entry name" value="zf-H2C2_5"/>
    <property type="match status" value="1"/>
</dbReference>
<dbReference type="InterPro" id="IPR036236">
    <property type="entry name" value="Znf_C2H2_sf"/>
</dbReference>
<sequence>MLMRNAKSRFESHWSIQQFACVNCKSVYNKKSSLTTHLRYECGQSPRFKCPYCDLVSKKTSNVHQHIRRKHKNCMVYVEDIRNMTNFQLFRWKTGKTSKNGRTFRCPNCTSVFLRWKGLQEHLVYECGQPPRFQCPYCIHRSKLISNLYKHVRRRHCGQTVWCIDLKRK</sequence>
<dbReference type="OrthoDB" id="7528181at2759"/>
<dbReference type="GO" id="GO:0008270">
    <property type="term" value="F:zinc ion binding"/>
    <property type="evidence" value="ECO:0007669"/>
    <property type="project" value="UniProtKB-KW"/>
</dbReference>
<dbReference type="PROSITE" id="PS50157">
    <property type="entry name" value="ZINC_FINGER_C2H2_2"/>
    <property type="match status" value="2"/>
</dbReference>
<dbReference type="SUPFAM" id="SSF57667">
    <property type="entry name" value="beta-beta-alpha zinc fingers"/>
    <property type="match status" value="1"/>
</dbReference>
<feature type="domain" description="C2H2-type" evidence="2">
    <location>
        <begin position="19"/>
        <end position="46"/>
    </location>
</feature>
<dbReference type="GO" id="GO:0005634">
    <property type="term" value="C:nucleus"/>
    <property type="evidence" value="ECO:0007669"/>
    <property type="project" value="TreeGrafter"/>
</dbReference>
<keyword evidence="1" id="KW-0863">Zinc-finger</keyword>
<dbReference type="PANTHER" id="PTHR46179:SF26">
    <property type="entry name" value="ZINC FINGER PROTEIN 423 HOMOLOG"/>
    <property type="match status" value="1"/>
</dbReference>
<dbReference type="GO" id="GO:0003712">
    <property type="term" value="F:transcription coregulator activity"/>
    <property type="evidence" value="ECO:0007669"/>
    <property type="project" value="TreeGrafter"/>
</dbReference>
<dbReference type="PANTHER" id="PTHR46179">
    <property type="entry name" value="ZINC FINGER PROTEIN"/>
    <property type="match status" value="1"/>
</dbReference>
<feature type="domain" description="C2H2-type" evidence="2">
    <location>
        <begin position="104"/>
        <end position="131"/>
    </location>
</feature>
<dbReference type="InterPro" id="IPR051061">
    <property type="entry name" value="Zinc_finger_trans_reg"/>
</dbReference>
<dbReference type="Proteomes" id="UP000279307">
    <property type="component" value="Chromosome 14"/>
</dbReference>
<evidence type="ECO:0000256" key="1">
    <source>
        <dbReference type="PROSITE-ProRule" id="PRU00042"/>
    </source>
</evidence>
<evidence type="ECO:0000259" key="2">
    <source>
        <dbReference type="PROSITE" id="PS50157"/>
    </source>
</evidence>
<comment type="caution">
    <text evidence="3">The sequence shown here is derived from an EMBL/GenBank/DDBJ whole genome shotgun (WGS) entry which is preliminary data.</text>
</comment>
<protein>
    <recommendedName>
        <fullName evidence="2">C2H2-type domain-containing protein</fullName>
    </recommendedName>
</protein>
<dbReference type="SMART" id="SM00355">
    <property type="entry name" value="ZnF_C2H2"/>
    <property type="match status" value="4"/>
</dbReference>
<dbReference type="GO" id="GO:0006357">
    <property type="term" value="P:regulation of transcription by RNA polymerase II"/>
    <property type="evidence" value="ECO:0007669"/>
    <property type="project" value="TreeGrafter"/>
</dbReference>
<dbReference type="AlphaFoldDB" id="A0A3L8D3I9"/>
<dbReference type="Gene3D" id="3.30.160.60">
    <property type="entry name" value="Classic Zinc Finger"/>
    <property type="match status" value="2"/>
</dbReference>
<dbReference type="EMBL" id="QOIP01000014">
    <property type="protein sequence ID" value="RLU14809.1"/>
    <property type="molecule type" value="Genomic_DNA"/>
</dbReference>